<organism evidence="2">
    <name type="scientific">Plectus aquatilis</name>
    <dbReference type="NCBI Taxonomy" id="70222"/>
    <lineage>
        <taxon>Eukaryota</taxon>
        <taxon>Metazoa</taxon>
        <taxon>Ecdysozoa</taxon>
        <taxon>Nematoda</taxon>
        <taxon>Chromadorea</taxon>
        <taxon>Plectida</taxon>
        <taxon>Plectina</taxon>
        <taxon>Plectoidea</taxon>
        <taxon>Plectidae</taxon>
        <taxon>Plectus</taxon>
    </lineage>
</organism>
<accession>A0A1U7AFS5</accession>
<sequence>MVVWFLSEACSSIFFSILSMSPFMCGLSMLGSVLCVVAMLSSMWSVVYGYILIIVSASGVLGLLIYICALCHSNFEVLYGSKFTFMVLSWCTAFLFYELGSNLGVTSVSTIYHSNNLYTFGVIILFLCVLLFSVLVLVQVNSPSRKA</sequence>
<feature type="transmembrane region" description="Helical" evidence="1">
    <location>
        <begin position="117"/>
        <end position="138"/>
    </location>
</feature>
<keyword evidence="1" id="KW-0472">Membrane</keyword>
<keyword evidence="1" id="KW-1133">Transmembrane helix</keyword>
<feature type="transmembrane region" description="Helical" evidence="1">
    <location>
        <begin position="12"/>
        <end position="41"/>
    </location>
</feature>
<protein>
    <submittedName>
        <fullName evidence="2">NADH dehydrogenase subunit 6</fullName>
    </submittedName>
</protein>
<keyword evidence="2" id="KW-0496">Mitochondrion</keyword>
<evidence type="ECO:0000313" key="2">
    <source>
        <dbReference type="EMBL" id="AOW68753.1"/>
    </source>
</evidence>
<dbReference type="AlphaFoldDB" id="A0A1U7AFS5"/>
<reference evidence="2" key="1">
    <citation type="journal article" date="2017" name="Mol. Phylogenet. Evol.">
        <title>Phylogenetic analysis of two Plectus mitochondrial genomes (Nematoda: Plectida) supports a sister group relationship between Plectida and Rhabditida within Chromadorea.</title>
        <authorList>
            <person name="Kim J."/>
            <person name="Kern E."/>
            <person name="Kim T."/>
            <person name="Sim M."/>
            <person name="Kim J."/>
            <person name="Kim Y."/>
            <person name="Park C."/>
            <person name="Nadler S.A."/>
            <person name="Park J.K."/>
        </authorList>
    </citation>
    <scope>NUCLEOTIDE SEQUENCE</scope>
</reference>
<dbReference type="EMBL" id="KX017524">
    <property type="protein sequence ID" value="AOW68753.1"/>
    <property type="molecule type" value="Genomic_DNA"/>
</dbReference>
<geneLocation type="mitochondrion" evidence="2"/>
<keyword evidence="1" id="KW-0812">Transmembrane</keyword>
<feature type="transmembrane region" description="Helical" evidence="1">
    <location>
        <begin position="77"/>
        <end position="97"/>
    </location>
</feature>
<gene>
    <name evidence="2" type="primary">NAD6</name>
</gene>
<name>A0A1U7AFS5_9BILA</name>
<evidence type="ECO:0000256" key="1">
    <source>
        <dbReference type="SAM" id="Phobius"/>
    </source>
</evidence>
<feature type="transmembrane region" description="Helical" evidence="1">
    <location>
        <begin position="47"/>
        <end position="70"/>
    </location>
</feature>
<proteinExistence type="predicted"/>